<sequence>MSTLGVEEEYLLLDPGTGMNAPVSGEVLAALPDELREQSRLEFRRSMVEMVTPVCKSLDELRDHLVAVRRAAATAAARAGARLVPVGATPVAEPDRAPAGDPRFHAIARHYGPIAHDPALCGCHVHVGVPSRAEAIEVCNHLRPWLPVVQALAANSPLCEGVDTGFASWRSVQLLRWPSLGPAPHHRSPADYDRTVAALVASGTMLDESMVLWYARPSATFPTVEVRVADVCPAVGDTVLIAALVRALVETARDAPAAPVVPDELLRAAHWNAAHTGMAGTLLDPISGRARPAWRAVDELLAHIGPALGRLGDRGVVDAELARIRRDGTGADRQRRLLAGGGIPAALAHLAAQNSPPSALNSRSGVSPSW</sequence>
<keyword evidence="1 5" id="KW-0436">Ligase</keyword>
<dbReference type="Pfam" id="PF04107">
    <property type="entry name" value="GCS2"/>
    <property type="match status" value="1"/>
</dbReference>
<dbReference type="GO" id="GO:0004357">
    <property type="term" value="F:glutamate-cysteine ligase activity"/>
    <property type="evidence" value="ECO:0007669"/>
    <property type="project" value="UniProtKB-EC"/>
</dbReference>
<dbReference type="Proteomes" id="UP001596548">
    <property type="component" value="Unassembled WGS sequence"/>
</dbReference>
<dbReference type="PANTHER" id="PTHR36510:SF1">
    <property type="entry name" value="GLUTAMATE--CYSTEINE LIGASE 2-RELATED"/>
    <property type="match status" value="1"/>
</dbReference>
<evidence type="ECO:0000313" key="6">
    <source>
        <dbReference type="EMBL" id="MFC7272858.1"/>
    </source>
</evidence>
<dbReference type="NCBIfam" id="TIGR02050">
    <property type="entry name" value="gshA_cyan_rel"/>
    <property type="match status" value="1"/>
</dbReference>
<dbReference type="PANTHER" id="PTHR36510">
    <property type="entry name" value="GLUTAMATE--CYSTEINE LIGASE 2-RELATED"/>
    <property type="match status" value="1"/>
</dbReference>
<dbReference type="Gene3D" id="3.30.590.20">
    <property type="match status" value="1"/>
</dbReference>
<reference evidence="7" key="1">
    <citation type="journal article" date="2019" name="Int. J. Syst. Evol. Microbiol.">
        <title>The Global Catalogue of Microorganisms (GCM) 10K type strain sequencing project: providing services to taxonomists for standard genome sequencing and annotation.</title>
        <authorList>
            <consortium name="The Broad Institute Genomics Platform"/>
            <consortium name="The Broad Institute Genome Sequencing Center for Infectious Disease"/>
            <person name="Wu L."/>
            <person name="Ma J."/>
        </authorList>
    </citation>
    <scope>NUCLEOTIDE SEQUENCE [LARGE SCALE GENOMIC DNA]</scope>
    <source>
        <strain evidence="7">XZYJT-10</strain>
    </source>
</reference>
<comment type="function">
    <text evidence="5">ATP-dependent carboxylate-amine ligase which exhibits weak glutamate--cysteine ligase activity.</text>
</comment>
<evidence type="ECO:0000256" key="5">
    <source>
        <dbReference type="HAMAP-Rule" id="MF_01609"/>
    </source>
</evidence>
<evidence type="ECO:0000256" key="3">
    <source>
        <dbReference type="ARBA" id="ARBA00022840"/>
    </source>
</evidence>
<evidence type="ECO:0000313" key="7">
    <source>
        <dbReference type="Proteomes" id="UP001596548"/>
    </source>
</evidence>
<keyword evidence="3 5" id="KW-0067">ATP-binding</keyword>
<dbReference type="SUPFAM" id="SSF55931">
    <property type="entry name" value="Glutamine synthetase/guanido kinase"/>
    <property type="match status" value="1"/>
</dbReference>
<comment type="similarity">
    <text evidence="5">Belongs to the glutamate--cysteine ligase type 2 family. YbdK subfamily.</text>
</comment>
<keyword evidence="7" id="KW-1185">Reference proteome</keyword>
<dbReference type="HAMAP" id="MF_01609">
    <property type="entry name" value="Glu_cys_ligase_2"/>
    <property type="match status" value="1"/>
</dbReference>
<gene>
    <name evidence="6" type="ORF">ACFQS1_02600</name>
</gene>
<keyword evidence="2 5" id="KW-0547">Nucleotide-binding</keyword>
<evidence type="ECO:0000256" key="1">
    <source>
        <dbReference type="ARBA" id="ARBA00022598"/>
    </source>
</evidence>
<protein>
    <recommendedName>
        <fullName evidence="5">Putative glutamate--cysteine ligase 2</fullName>
        <ecNumber evidence="5">6.3.2.2</ecNumber>
    </recommendedName>
    <alternativeName>
        <fullName evidence="5">Gamma-glutamylcysteine synthetase 2</fullName>
        <shortName evidence="5">GCS 2</shortName>
        <shortName evidence="5">Gamma-GCS 2</shortName>
    </alternativeName>
</protein>
<dbReference type="InterPro" id="IPR011793">
    <property type="entry name" value="YbdK"/>
</dbReference>
<dbReference type="InterPro" id="IPR050141">
    <property type="entry name" value="GCL_type2/YbdK_subfam"/>
</dbReference>
<accession>A0ABW2HI12</accession>
<name>A0ABW2HI12_9ACTN</name>
<evidence type="ECO:0000256" key="2">
    <source>
        <dbReference type="ARBA" id="ARBA00022741"/>
    </source>
</evidence>
<dbReference type="InterPro" id="IPR014746">
    <property type="entry name" value="Gln_synth/guanido_kin_cat_dom"/>
</dbReference>
<evidence type="ECO:0000256" key="4">
    <source>
        <dbReference type="ARBA" id="ARBA00048819"/>
    </source>
</evidence>
<dbReference type="EMBL" id="JBHTBJ010000001">
    <property type="protein sequence ID" value="MFC7272858.1"/>
    <property type="molecule type" value="Genomic_DNA"/>
</dbReference>
<dbReference type="EC" id="6.3.2.2" evidence="5"/>
<comment type="caution">
    <text evidence="6">The sequence shown here is derived from an EMBL/GenBank/DDBJ whole genome shotgun (WGS) entry which is preliminary data.</text>
</comment>
<dbReference type="RefSeq" id="WP_378964286.1">
    <property type="nucleotide sequence ID" value="NZ_JBHTBJ010000001.1"/>
</dbReference>
<comment type="catalytic activity">
    <reaction evidence="4 5">
        <text>L-cysteine + L-glutamate + ATP = gamma-L-glutamyl-L-cysteine + ADP + phosphate + H(+)</text>
        <dbReference type="Rhea" id="RHEA:13285"/>
        <dbReference type="ChEBI" id="CHEBI:15378"/>
        <dbReference type="ChEBI" id="CHEBI:29985"/>
        <dbReference type="ChEBI" id="CHEBI:30616"/>
        <dbReference type="ChEBI" id="CHEBI:35235"/>
        <dbReference type="ChEBI" id="CHEBI:43474"/>
        <dbReference type="ChEBI" id="CHEBI:58173"/>
        <dbReference type="ChEBI" id="CHEBI:456216"/>
        <dbReference type="EC" id="6.3.2.2"/>
    </reaction>
</comment>
<organism evidence="6 7">
    <name type="scientific">Paractinoplanes rhizophilus</name>
    <dbReference type="NCBI Taxonomy" id="1416877"/>
    <lineage>
        <taxon>Bacteria</taxon>
        <taxon>Bacillati</taxon>
        <taxon>Actinomycetota</taxon>
        <taxon>Actinomycetes</taxon>
        <taxon>Micromonosporales</taxon>
        <taxon>Micromonosporaceae</taxon>
        <taxon>Paractinoplanes</taxon>
    </lineage>
</organism>
<dbReference type="InterPro" id="IPR006336">
    <property type="entry name" value="GCS2"/>
</dbReference>
<dbReference type="NCBIfam" id="NF010041">
    <property type="entry name" value="PRK13517.1-1"/>
    <property type="match status" value="1"/>
</dbReference>
<proteinExistence type="inferred from homology"/>